<dbReference type="PANTHER" id="PTHR31794">
    <property type="entry name" value="AUXIN EFFLUX TRANSPORTER FAMILY PROTEIN (EUROFUNG)"/>
    <property type="match status" value="1"/>
</dbReference>
<protein>
    <submittedName>
        <fullName evidence="6">Uncharacterized protein</fullName>
    </submittedName>
</protein>
<feature type="transmembrane region" description="Helical" evidence="5">
    <location>
        <begin position="62"/>
        <end position="80"/>
    </location>
</feature>
<dbReference type="GO" id="GO:0005783">
    <property type="term" value="C:endoplasmic reticulum"/>
    <property type="evidence" value="ECO:0007669"/>
    <property type="project" value="TreeGrafter"/>
</dbReference>
<evidence type="ECO:0000256" key="5">
    <source>
        <dbReference type="SAM" id="Phobius"/>
    </source>
</evidence>
<dbReference type="InterPro" id="IPR004776">
    <property type="entry name" value="Mem_transp_PIN-like"/>
</dbReference>
<evidence type="ECO:0000256" key="4">
    <source>
        <dbReference type="ARBA" id="ARBA00023136"/>
    </source>
</evidence>
<dbReference type="Proteomes" id="UP001148786">
    <property type="component" value="Unassembled WGS sequence"/>
</dbReference>
<feature type="transmembrane region" description="Helical" evidence="5">
    <location>
        <begin position="86"/>
        <end position="107"/>
    </location>
</feature>
<sequence length="115" mass="12863">MAVEILLRTQESETPFVQLLLAVFNSILEVFILCAAGYTLARHGILDKKTQKPHPTQQINRLNVSLFTPALLFSKVAFFLTPGGRLFFPCYLPAILCFYSSFTSFMLTGEDGRGI</sequence>
<dbReference type="Pfam" id="PF03547">
    <property type="entry name" value="Mem_trans"/>
    <property type="match status" value="1"/>
</dbReference>
<comment type="caution">
    <text evidence="6">The sequence shown here is derived from an EMBL/GenBank/DDBJ whole genome shotgun (WGS) entry which is preliminary data.</text>
</comment>
<dbReference type="GO" id="GO:0016020">
    <property type="term" value="C:membrane"/>
    <property type="evidence" value="ECO:0007669"/>
    <property type="project" value="UniProtKB-SubCell"/>
</dbReference>
<evidence type="ECO:0000256" key="3">
    <source>
        <dbReference type="ARBA" id="ARBA00022989"/>
    </source>
</evidence>
<comment type="subcellular location">
    <subcellularLocation>
        <location evidence="1">Membrane</location>
        <topology evidence="1">Multi-pass membrane protein</topology>
    </subcellularLocation>
</comment>
<keyword evidence="3 5" id="KW-1133">Transmembrane helix</keyword>
<evidence type="ECO:0000256" key="2">
    <source>
        <dbReference type="ARBA" id="ARBA00022692"/>
    </source>
</evidence>
<reference evidence="6" key="1">
    <citation type="submission" date="2022-07" db="EMBL/GenBank/DDBJ databases">
        <title>Genome Sequence of Agrocybe chaxingu.</title>
        <authorList>
            <person name="Buettner E."/>
        </authorList>
    </citation>
    <scope>NUCLEOTIDE SEQUENCE</scope>
    <source>
        <strain evidence="6">MP-N11</strain>
    </source>
</reference>
<evidence type="ECO:0000313" key="7">
    <source>
        <dbReference type="Proteomes" id="UP001148786"/>
    </source>
</evidence>
<keyword evidence="7" id="KW-1185">Reference proteome</keyword>
<feature type="transmembrane region" description="Helical" evidence="5">
    <location>
        <begin position="16"/>
        <end position="41"/>
    </location>
</feature>
<evidence type="ECO:0000256" key="1">
    <source>
        <dbReference type="ARBA" id="ARBA00004141"/>
    </source>
</evidence>
<name>A0A9W8MV75_9AGAR</name>
<dbReference type="EMBL" id="JANKHO010000853">
    <property type="protein sequence ID" value="KAJ3505697.1"/>
    <property type="molecule type" value="Genomic_DNA"/>
</dbReference>
<keyword evidence="4 5" id="KW-0472">Membrane</keyword>
<proteinExistence type="predicted"/>
<dbReference type="GO" id="GO:0055085">
    <property type="term" value="P:transmembrane transport"/>
    <property type="evidence" value="ECO:0007669"/>
    <property type="project" value="InterPro"/>
</dbReference>
<dbReference type="AlphaFoldDB" id="A0A9W8MV75"/>
<accession>A0A9W8MV75</accession>
<keyword evidence="2 5" id="KW-0812">Transmembrane</keyword>
<dbReference type="PANTHER" id="PTHR31794:SF2">
    <property type="entry name" value="AUXIN EFFLUX TRANSPORTER FAMILY PROTEIN (EUROFUNG)"/>
    <property type="match status" value="1"/>
</dbReference>
<gene>
    <name evidence="6" type="ORF">NLJ89_g7282</name>
</gene>
<evidence type="ECO:0000313" key="6">
    <source>
        <dbReference type="EMBL" id="KAJ3505697.1"/>
    </source>
</evidence>
<dbReference type="OrthoDB" id="2499604at2759"/>
<organism evidence="6 7">
    <name type="scientific">Agrocybe chaxingu</name>
    <dbReference type="NCBI Taxonomy" id="84603"/>
    <lineage>
        <taxon>Eukaryota</taxon>
        <taxon>Fungi</taxon>
        <taxon>Dikarya</taxon>
        <taxon>Basidiomycota</taxon>
        <taxon>Agaricomycotina</taxon>
        <taxon>Agaricomycetes</taxon>
        <taxon>Agaricomycetidae</taxon>
        <taxon>Agaricales</taxon>
        <taxon>Agaricineae</taxon>
        <taxon>Strophariaceae</taxon>
        <taxon>Agrocybe</taxon>
    </lineage>
</organism>